<reference evidence="3 4" key="1">
    <citation type="journal article" date="2020" name="bioRxiv">
        <title>Sequence and annotation of 42 cannabis genomes reveals extensive copy number variation in cannabinoid synthesis and pathogen resistance genes.</title>
        <authorList>
            <person name="Mckernan K.J."/>
            <person name="Helbert Y."/>
            <person name="Kane L.T."/>
            <person name="Ebling H."/>
            <person name="Zhang L."/>
            <person name="Liu B."/>
            <person name="Eaton Z."/>
            <person name="Mclaughlin S."/>
            <person name="Kingan S."/>
            <person name="Baybayan P."/>
            <person name="Concepcion G."/>
            <person name="Jordan M."/>
            <person name="Riva A."/>
            <person name="Barbazuk W."/>
            <person name="Harkins T."/>
        </authorList>
    </citation>
    <scope>NUCLEOTIDE SEQUENCE [LARGE SCALE GENOMIC DNA]</scope>
    <source>
        <strain evidence="4">cv. Jamaican Lion 4</strain>
        <tissue evidence="3">Leaf</tissue>
    </source>
</reference>
<protein>
    <recommendedName>
        <fullName evidence="2">Retrotransposon gag domain-containing protein</fullName>
    </recommendedName>
</protein>
<evidence type="ECO:0000259" key="2">
    <source>
        <dbReference type="Pfam" id="PF03732"/>
    </source>
</evidence>
<dbReference type="AlphaFoldDB" id="A0A7J6FVU3"/>
<feature type="compositionally biased region" description="Basic and acidic residues" evidence="1">
    <location>
        <begin position="387"/>
        <end position="413"/>
    </location>
</feature>
<comment type="caution">
    <text evidence="3">The sequence shown here is derived from an EMBL/GenBank/DDBJ whole genome shotgun (WGS) entry which is preliminary data.</text>
</comment>
<organism evidence="3 4">
    <name type="scientific">Cannabis sativa</name>
    <name type="common">Hemp</name>
    <name type="synonym">Marijuana</name>
    <dbReference type="NCBI Taxonomy" id="3483"/>
    <lineage>
        <taxon>Eukaryota</taxon>
        <taxon>Viridiplantae</taxon>
        <taxon>Streptophyta</taxon>
        <taxon>Embryophyta</taxon>
        <taxon>Tracheophyta</taxon>
        <taxon>Spermatophyta</taxon>
        <taxon>Magnoliopsida</taxon>
        <taxon>eudicotyledons</taxon>
        <taxon>Gunneridae</taxon>
        <taxon>Pentapetalae</taxon>
        <taxon>rosids</taxon>
        <taxon>fabids</taxon>
        <taxon>Rosales</taxon>
        <taxon>Cannabaceae</taxon>
        <taxon>Cannabis</taxon>
    </lineage>
</organism>
<dbReference type="Proteomes" id="UP000525078">
    <property type="component" value="Unassembled WGS sequence"/>
</dbReference>
<feature type="domain" description="Retrotransposon gag" evidence="2">
    <location>
        <begin position="254"/>
        <end position="341"/>
    </location>
</feature>
<dbReference type="EMBL" id="JAATIP010000093">
    <property type="protein sequence ID" value="KAF4374866.1"/>
    <property type="molecule type" value="Genomic_DNA"/>
</dbReference>
<evidence type="ECO:0000313" key="3">
    <source>
        <dbReference type="EMBL" id="KAF4374866.1"/>
    </source>
</evidence>
<name>A0A7J6FVU3_CANSA</name>
<dbReference type="PANTHER" id="PTHR33223">
    <property type="entry name" value="CCHC-TYPE DOMAIN-CONTAINING PROTEIN"/>
    <property type="match status" value="1"/>
</dbReference>
<feature type="compositionally biased region" description="Polar residues" evidence="1">
    <location>
        <begin position="61"/>
        <end position="74"/>
    </location>
</feature>
<feature type="region of interest" description="Disordered" evidence="1">
    <location>
        <begin position="373"/>
        <end position="413"/>
    </location>
</feature>
<accession>A0A7J6FVU3</accession>
<proteinExistence type="predicted"/>
<dbReference type="InterPro" id="IPR005162">
    <property type="entry name" value="Retrotrans_gag_dom"/>
</dbReference>
<dbReference type="PANTHER" id="PTHR33223:SF6">
    <property type="entry name" value="CCHC-TYPE DOMAIN-CONTAINING PROTEIN"/>
    <property type="match status" value="1"/>
</dbReference>
<dbReference type="Pfam" id="PF03732">
    <property type="entry name" value="Retrotrans_gag"/>
    <property type="match status" value="1"/>
</dbReference>
<feature type="compositionally biased region" description="Polar residues" evidence="1">
    <location>
        <begin position="373"/>
        <end position="385"/>
    </location>
</feature>
<evidence type="ECO:0000313" key="4">
    <source>
        <dbReference type="Proteomes" id="UP000525078"/>
    </source>
</evidence>
<sequence length="552" mass="63937">MSTQNMHQNISPSDVEEDCDAMKVEVSGIKEFLHDSDTPPIRLTYSRRPKKQTGKEKDTSCNRVLNSGRPQASRTAWHHCNLGVSKWYQSSSSGKERMPKKPAKTDQEWAEELSEMEEVVDSEIGEVKAEVGSVRAEIGDFREEMRQLKELVGRLLGRQTEESGSVGNQERGVDYQTARTPEGMARMGQRLGHEKSMMPEREISGATFEHRRHVRLRRLELPTFEGVDPDGWVMRAEKHFALQRFNNEEMVEAATISFEGKALTWFRWETRRRPILLWEDLKLLLLNKFRNTSKGSLHEQFFEFRQSGTVDEYCEGFLELLAPLEGVSDAVALGQFLSGLKRGLKEELRLFEPSTLNKAMEMAAKIENKNQSLFGNRSPWGNSKYPSHHEDRKSTEFPPKDRKPMGQYRRMTDSELQEKRRKGICYRCDNKWSPGHRCEKKELSGKEKDTSCNRVLNSGRPRLLELPGTITFLKVKKYQELSKNPKRMLLKLLAKRKRRKARVLQPPWHPTQRGNARTETNDHVHHSSGFRLNRSLGRGFFDMNYQDLQLLT</sequence>
<feature type="region of interest" description="Disordered" evidence="1">
    <location>
        <begin position="35"/>
        <end position="74"/>
    </location>
</feature>
<gene>
    <name evidence="3" type="ORF">F8388_015872</name>
</gene>
<evidence type="ECO:0000256" key="1">
    <source>
        <dbReference type="SAM" id="MobiDB-lite"/>
    </source>
</evidence>
<feature type="region of interest" description="Disordered" evidence="1">
    <location>
        <begin position="500"/>
        <end position="529"/>
    </location>
</feature>